<comment type="caution">
    <text evidence="2">The sequence shown here is derived from an EMBL/GenBank/DDBJ whole genome shotgun (WGS) entry which is preliminary data.</text>
</comment>
<evidence type="ECO:0000313" key="3">
    <source>
        <dbReference type="Proteomes" id="UP001400166"/>
    </source>
</evidence>
<dbReference type="EMBL" id="JBDJOF010000076">
    <property type="protein sequence ID" value="MEN5392036.1"/>
    <property type="molecule type" value="Genomic_DNA"/>
</dbReference>
<name>A0ABV0CCS8_9GAMM</name>
<reference evidence="2 3" key="1">
    <citation type="submission" date="2024-04" db="EMBL/GenBank/DDBJ databases">
        <title>WGS of bacteria from Torrens River.</title>
        <authorList>
            <person name="Wyrsch E.R."/>
            <person name="Drigo B."/>
        </authorList>
    </citation>
    <scope>NUCLEOTIDE SEQUENCE [LARGE SCALE GENOMIC DNA]</scope>
    <source>
        <strain evidence="2 3">TWI153</strain>
    </source>
</reference>
<evidence type="ECO:0000313" key="2">
    <source>
        <dbReference type="EMBL" id="MEN5392036.1"/>
    </source>
</evidence>
<evidence type="ECO:0008006" key="4">
    <source>
        <dbReference type="Google" id="ProtNLM"/>
    </source>
</evidence>
<proteinExistence type="predicted"/>
<sequence length="66" mass="7479">RPCLLVVVVVFFFLFFFECFYLKKKPLDSTFSNAGKKPNTGCSQTPAGQRMARQRGSGSRRVGSWK</sequence>
<dbReference type="Proteomes" id="UP001400166">
    <property type="component" value="Unassembled WGS sequence"/>
</dbReference>
<accession>A0ABV0CCS8</accession>
<feature type="region of interest" description="Disordered" evidence="1">
    <location>
        <begin position="30"/>
        <end position="66"/>
    </location>
</feature>
<feature type="compositionally biased region" description="Low complexity" evidence="1">
    <location>
        <begin position="55"/>
        <end position="66"/>
    </location>
</feature>
<feature type="non-terminal residue" evidence="2">
    <location>
        <position position="1"/>
    </location>
</feature>
<protein>
    <recommendedName>
        <fullName evidence="4">Secreted protein</fullName>
    </recommendedName>
</protein>
<gene>
    <name evidence="2" type="ORF">ABE587_19620</name>
</gene>
<keyword evidence="3" id="KW-1185">Reference proteome</keyword>
<organism evidence="2 3">
    <name type="scientific">Stenotrophomonas hibiscicola</name>
    <dbReference type="NCBI Taxonomy" id="86189"/>
    <lineage>
        <taxon>Bacteria</taxon>
        <taxon>Pseudomonadati</taxon>
        <taxon>Pseudomonadota</taxon>
        <taxon>Gammaproteobacteria</taxon>
        <taxon>Lysobacterales</taxon>
        <taxon>Lysobacteraceae</taxon>
        <taxon>Stenotrophomonas</taxon>
        <taxon>Stenotrophomonas maltophilia group</taxon>
    </lineage>
</organism>
<evidence type="ECO:0000256" key="1">
    <source>
        <dbReference type="SAM" id="MobiDB-lite"/>
    </source>
</evidence>
<dbReference type="RefSeq" id="WP_346470172.1">
    <property type="nucleotide sequence ID" value="NZ_JBDJOF010000076.1"/>
</dbReference>